<sequence length="628" mass="67627">MWEQQGAGSSRAGASKAGASKAGDAARQHDALFHDLMQECRHSAPGARLSAKLRTALERYVALYYLLTMSPEERRALCSRKLDGCAPLFVACRRGNVEIVEYLVHVCAAELEQRGVYEVADDRSVHSVTPLWAAAVAGRLDVLRVLADAGADLDAGSDSGSTPVRSACFMTHLDVVRFLVARGADIHRPNHNGGTCLINSVQSVRLCAFLLEHGAAVNARDTQLKTVLHYAIQEHRVETARLLLDHGADPLLASRAGDDALRTACLKGAAQIVSLLASRVRYSAARMADAYELLGSTQLDEFNDVTAALAAWRRATAIRHGGGAYIPKRPVRAPAAALGGAREWRSSAELDAAATDMDALRTQSLLVVARVLGPDHKDTVFRLMYRGASYADAFRYQRCIDLWTWALQLRIEKDSLLSSAAGLPPPAGARPVCRAQADTFDRALRCAAHGVFLLQARAASPAERRARRAAVRGLLAADVRSAATGDTLLHLCVSRLNVVRSTYFADEPDAAAVFPHAGVVRLLLACGADVRVRNEARSTPLHVAAIPYNFSSELVHVLLAGGAHLDQPNKFGDSPADLVALNRSSRVCVLQYVSLACLAARALLRSRRPLPPGALPATLMDFLDLHRA</sequence>
<dbReference type="PANTHER" id="PTHR24173">
    <property type="entry name" value="ANKYRIN REPEAT CONTAINING"/>
    <property type="match status" value="1"/>
</dbReference>
<dbReference type="Gene3D" id="1.25.40.20">
    <property type="entry name" value="Ankyrin repeat-containing domain"/>
    <property type="match status" value="3"/>
</dbReference>
<dbReference type="Proteomes" id="UP000814243">
    <property type="component" value="Unassembled WGS sequence"/>
</dbReference>
<feature type="repeat" description="ANK" evidence="3">
    <location>
        <begin position="159"/>
        <end position="191"/>
    </location>
</feature>
<evidence type="ECO:0000256" key="2">
    <source>
        <dbReference type="ARBA" id="ARBA00023043"/>
    </source>
</evidence>
<evidence type="ECO:0000313" key="6">
    <source>
        <dbReference type="Proteomes" id="UP000814243"/>
    </source>
</evidence>
<dbReference type="PROSITE" id="PS50088">
    <property type="entry name" value="ANK_REPEAT"/>
    <property type="match status" value="4"/>
</dbReference>
<name>A0A922M9M6_SPOEX</name>
<evidence type="ECO:0000313" key="5">
    <source>
        <dbReference type="EMBL" id="KAH9632937.1"/>
    </source>
</evidence>
<dbReference type="InterPro" id="IPR002110">
    <property type="entry name" value="Ankyrin_rpt"/>
</dbReference>
<keyword evidence="2 3" id="KW-0040">ANK repeat</keyword>
<dbReference type="PROSITE" id="PS50297">
    <property type="entry name" value="ANK_REP_REGION"/>
    <property type="match status" value="3"/>
</dbReference>
<feature type="region of interest" description="Disordered" evidence="4">
    <location>
        <begin position="1"/>
        <end position="20"/>
    </location>
</feature>
<evidence type="ECO:0000256" key="1">
    <source>
        <dbReference type="ARBA" id="ARBA00022737"/>
    </source>
</evidence>
<dbReference type="EMBL" id="JACEFF010000678">
    <property type="protein sequence ID" value="KAH9632937.1"/>
    <property type="molecule type" value="Genomic_DNA"/>
</dbReference>
<reference evidence="5" key="1">
    <citation type="journal article" date="2021" name="G3 (Bethesda)">
        <title>Genome and transcriptome analysis of the beet armyworm Spodoptera exigua reveals targets for pest control. .</title>
        <authorList>
            <person name="Simon S."/>
            <person name="Breeschoten T."/>
            <person name="Jansen H.J."/>
            <person name="Dirks R.P."/>
            <person name="Schranz M.E."/>
            <person name="Ros V.I.D."/>
        </authorList>
    </citation>
    <scope>NUCLEOTIDE SEQUENCE</scope>
    <source>
        <strain evidence="5">TB_SE_WUR_2020</strain>
    </source>
</reference>
<protein>
    <submittedName>
        <fullName evidence="5">Uncharacterized protein</fullName>
    </submittedName>
</protein>
<feature type="repeat" description="ANK" evidence="3">
    <location>
        <begin position="126"/>
        <end position="158"/>
    </location>
</feature>
<dbReference type="SUPFAM" id="SSF48403">
    <property type="entry name" value="Ankyrin repeat"/>
    <property type="match status" value="2"/>
</dbReference>
<evidence type="ECO:0000256" key="4">
    <source>
        <dbReference type="SAM" id="MobiDB-lite"/>
    </source>
</evidence>
<dbReference type="PANTHER" id="PTHR24173:SF82">
    <property type="entry name" value="FI19351P1"/>
    <property type="match status" value="1"/>
</dbReference>
<evidence type="ECO:0000256" key="3">
    <source>
        <dbReference type="PROSITE-ProRule" id="PRU00023"/>
    </source>
</evidence>
<gene>
    <name evidence="5" type="ORF">HF086_002759</name>
</gene>
<accession>A0A922M9M6</accession>
<dbReference type="AlphaFoldDB" id="A0A922M9M6"/>
<comment type="caution">
    <text evidence="5">The sequence shown here is derived from an EMBL/GenBank/DDBJ whole genome shotgun (WGS) entry which is preliminary data.</text>
</comment>
<feature type="repeat" description="ANK" evidence="3">
    <location>
        <begin position="536"/>
        <end position="570"/>
    </location>
</feature>
<dbReference type="FunFam" id="1.25.40.20:FF:000466">
    <property type="entry name" value="Mann-cup, isoform B"/>
    <property type="match status" value="1"/>
</dbReference>
<dbReference type="Pfam" id="PF00023">
    <property type="entry name" value="Ank"/>
    <property type="match status" value="1"/>
</dbReference>
<dbReference type="Pfam" id="PF12796">
    <property type="entry name" value="Ank_2"/>
    <property type="match status" value="2"/>
</dbReference>
<organism evidence="5 6">
    <name type="scientific">Spodoptera exigua</name>
    <name type="common">Beet armyworm</name>
    <name type="synonym">Noctua fulgens</name>
    <dbReference type="NCBI Taxonomy" id="7107"/>
    <lineage>
        <taxon>Eukaryota</taxon>
        <taxon>Metazoa</taxon>
        <taxon>Ecdysozoa</taxon>
        <taxon>Arthropoda</taxon>
        <taxon>Hexapoda</taxon>
        <taxon>Insecta</taxon>
        <taxon>Pterygota</taxon>
        <taxon>Neoptera</taxon>
        <taxon>Endopterygota</taxon>
        <taxon>Lepidoptera</taxon>
        <taxon>Glossata</taxon>
        <taxon>Ditrysia</taxon>
        <taxon>Noctuoidea</taxon>
        <taxon>Noctuidae</taxon>
        <taxon>Amphipyrinae</taxon>
        <taxon>Spodoptera</taxon>
    </lineage>
</organism>
<proteinExistence type="predicted"/>
<dbReference type="SMART" id="SM00248">
    <property type="entry name" value="ANK"/>
    <property type="match status" value="8"/>
</dbReference>
<feature type="repeat" description="ANK" evidence="3">
    <location>
        <begin position="223"/>
        <end position="255"/>
    </location>
</feature>
<dbReference type="InterPro" id="IPR036770">
    <property type="entry name" value="Ankyrin_rpt-contain_sf"/>
</dbReference>
<keyword evidence="1" id="KW-0677">Repeat</keyword>